<dbReference type="GO" id="GO:0005743">
    <property type="term" value="C:mitochondrial inner membrane"/>
    <property type="evidence" value="ECO:0007669"/>
    <property type="project" value="UniProtKB-SubCell"/>
</dbReference>
<comment type="subcellular location">
    <subcellularLocation>
        <location evidence="1">Membrane</location>
        <topology evidence="1">Single-pass membrane protein</topology>
    </subcellularLocation>
    <subcellularLocation>
        <location evidence="10">Mitochondrion inner membrane</location>
        <topology evidence="10">Single-pass membrane protein</topology>
    </subcellularLocation>
</comment>
<evidence type="ECO:0000313" key="12">
    <source>
        <dbReference type="EMBL" id="KAF9965803.1"/>
    </source>
</evidence>
<accession>A0A9P6JCG2</accession>
<evidence type="ECO:0000256" key="10">
    <source>
        <dbReference type="RuleBase" id="RU368005"/>
    </source>
</evidence>
<keyword evidence="6 10" id="KW-0496">Mitochondrion</keyword>
<evidence type="ECO:0000256" key="2">
    <source>
        <dbReference type="ARBA" id="ARBA00006780"/>
    </source>
</evidence>
<dbReference type="PANTHER" id="PTHR28202:SF1">
    <property type="entry name" value="ASSEMBLY FACTOR CBP4"/>
    <property type="match status" value="1"/>
</dbReference>
<dbReference type="GO" id="GO:0034551">
    <property type="term" value="P:mitochondrial respiratory chain complex III assembly"/>
    <property type="evidence" value="ECO:0007669"/>
    <property type="project" value="TreeGrafter"/>
</dbReference>
<evidence type="ECO:0000256" key="7">
    <source>
        <dbReference type="ARBA" id="ARBA00023136"/>
    </source>
</evidence>
<evidence type="ECO:0000256" key="3">
    <source>
        <dbReference type="ARBA" id="ARBA00022692"/>
    </source>
</evidence>
<comment type="function">
    <text evidence="9 10">Essential for the assembly of ubiquinol-cytochrome c reductase. It has a direct effect on the correct occurrence of the Rieske protein, core 4, core 5 and apocytochrome b.</text>
</comment>
<feature type="compositionally biased region" description="Low complexity" evidence="11">
    <location>
        <begin position="85"/>
        <end position="94"/>
    </location>
</feature>
<evidence type="ECO:0000256" key="8">
    <source>
        <dbReference type="ARBA" id="ARBA00023186"/>
    </source>
</evidence>
<reference evidence="12" key="1">
    <citation type="journal article" date="2020" name="Fungal Divers.">
        <title>Resolving the Mortierellaceae phylogeny through synthesis of multi-gene phylogenetics and phylogenomics.</title>
        <authorList>
            <person name="Vandepol N."/>
            <person name="Liber J."/>
            <person name="Desiro A."/>
            <person name="Na H."/>
            <person name="Kennedy M."/>
            <person name="Barry K."/>
            <person name="Grigoriev I.V."/>
            <person name="Miller A.N."/>
            <person name="O'Donnell K."/>
            <person name="Stajich J.E."/>
            <person name="Bonito G."/>
        </authorList>
    </citation>
    <scope>NUCLEOTIDE SEQUENCE</scope>
    <source>
        <strain evidence="12">CK1249</strain>
    </source>
</reference>
<dbReference type="PANTHER" id="PTHR28202">
    <property type="entry name" value="ASSEMBLY FACTOR CBP4"/>
    <property type="match status" value="1"/>
</dbReference>
<evidence type="ECO:0000313" key="13">
    <source>
        <dbReference type="Proteomes" id="UP000738359"/>
    </source>
</evidence>
<evidence type="ECO:0000256" key="5">
    <source>
        <dbReference type="ARBA" id="ARBA00022989"/>
    </source>
</evidence>
<comment type="caution">
    <text evidence="12">The sequence shown here is derived from an EMBL/GenBank/DDBJ whole genome shotgun (WGS) entry which is preliminary data.</text>
</comment>
<keyword evidence="13" id="KW-1185">Reference proteome</keyword>
<comment type="similarity">
    <text evidence="2 10">Belongs to the CBP4 family.</text>
</comment>
<evidence type="ECO:0000256" key="4">
    <source>
        <dbReference type="ARBA" id="ARBA00022792"/>
    </source>
</evidence>
<keyword evidence="8 10" id="KW-0143">Chaperone</keyword>
<name>A0A9P6JCG2_MORAP</name>
<evidence type="ECO:0000256" key="1">
    <source>
        <dbReference type="ARBA" id="ARBA00004167"/>
    </source>
</evidence>
<keyword evidence="4 10" id="KW-0999">Mitochondrion inner membrane</keyword>
<evidence type="ECO:0000256" key="6">
    <source>
        <dbReference type="ARBA" id="ARBA00023128"/>
    </source>
</evidence>
<dbReference type="Pfam" id="PF07960">
    <property type="entry name" value="CBP4"/>
    <property type="match status" value="1"/>
</dbReference>
<dbReference type="InterPro" id="IPR012420">
    <property type="entry name" value="Cbp4"/>
</dbReference>
<protein>
    <recommendedName>
        <fullName evidence="10">Cytochrome b mRNA-processing protein 4</fullName>
    </recommendedName>
</protein>
<gene>
    <name evidence="12" type="primary">CBP4</name>
    <name evidence="12" type="ORF">BGZ70_004111</name>
</gene>
<dbReference type="AlphaFoldDB" id="A0A9P6JCG2"/>
<keyword evidence="7 10" id="KW-0472">Membrane</keyword>
<keyword evidence="5 10" id="KW-1133">Transmembrane helix</keyword>
<keyword evidence="3 10" id="KW-0812">Transmembrane</keyword>
<feature type="region of interest" description="Disordered" evidence="11">
    <location>
        <begin position="68"/>
        <end position="94"/>
    </location>
</feature>
<dbReference type="OrthoDB" id="5576752at2759"/>
<organism evidence="12 13">
    <name type="scientific">Mortierella alpina</name>
    <name type="common">Oleaginous fungus</name>
    <name type="synonym">Mortierella renispora</name>
    <dbReference type="NCBI Taxonomy" id="64518"/>
    <lineage>
        <taxon>Eukaryota</taxon>
        <taxon>Fungi</taxon>
        <taxon>Fungi incertae sedis</taxon>
        <taxon>Mucoromycota</taxon>
        <taxon>Mortierellomycotina</taxon>
        <taxon>Mortierellomycetes</taxon>
        <taxon>Mortierellales</taxon>
        <taxon>Mortierellaceae</taxon>
        <taxon>Mortierella</taxon>
    </lineage>
</organism>
<evidence type="ECO:0000256" key="9">
    <source>
        <dbReference type="ARBA" id="ARBA00025413"/>
    </source>
</evidence>
<evidence type="ECO:0000256" key="11">
    <source>
        <dbReference type="SAM" id="MobiDB-lite"/>
    </source>
</evidence>
<proteinExistence type="inferred from homology"/>
<sequence length="94" mass="10285">MGNYPKAFAIGFGIVGLGYTLMLTTVPTEEQLYEKLSPELKKQYEQVKADQARRQAFSDVLRQAAADPEPMWIKKKTPAAPAPPSAASTASKDQ</sequence>
<feature type="transmembrane region" description="Helical" evidence="10">
    <location>
        <begin position="6"/>
        <end position="26"/>
    </location>
</feature>
<dbReference type="EMBL" id="JAAAHY010000221">
    <property type="protein sequence ID" value="KAF9965803.1"/>
    <property type="molecule type" value="Genomic_DNA"/>
</dbReference>
<dbReference type="Proteomes" id="UP000738359">
    <property type="component" value="Unassembled WGS sequence"/>
</dbReference>